<accession>A0ACC2ZTM4</accession>
<organism evidence="1 2">
    <name type="scientific">Neophaeococcomyces mojaviensis</name>
    <dbReference type="NCBI Taxonomy" id="3383035"/>
    <lineage>
        <taxon>Eukaryota</taxon>
        <taxon>Fungi</taxon>
        <taxon>Dikarya</taxon>
        <taxon>Ascomycota</taxon>
        <taxon>Pezizomycotina</taxon>
        <taxon>Eurotiomycetes</taxon>
        <taxon>Chaetothyriomycetidae</taxon>
        <taxon>Chaetothyriales</taxon>
        <taxon>Chaetothyriales incertae sedis</taxon>
        <taxon>Neophaeococcomyces</taxon>
    </lineage>
</organism>
<dbReference type="EMBL" id="JAPDRQ010000292">
    <property type="protein sequence ID" value="KAJ9650976.1"/>
    <property type="molecule type" value="Genomic_DNA"/>
</dbReference>
<sequence>MNRRREVYALAGLVLSFGLGGAQCGFKTREIASQADLDAIAACPTLNGDIILSSSLTGDITISGVEFINGDLTCDNAPALTSVTFQDLKAIEYDLRFNNCASLTSLDFGALQNVEEIVLQDLPALTGLKMHNFKYIQTLAIGRTALKGFDYGLRENVTSSDIYLWDNIDLEDFLLWGIDNRLRNGLYISNSPKGIFKFWGLTHIGRVNVTNVAQVNLDLVTVGGSLVIENANTGVQSFSKLRSIGERIELLNTTAGGSTPGRNQIEFPWLSTVNQSITVYNNINMTSISAPKLQSLSSIDIAGNVSMLLFPSLASASIIFIRSSDQHFDCCDYVPLKNVTPHGEMWCASNVTFTNGPWMDYENGQDSWTDNMKPNGPGECDTKKDTCRDSTCLERQMERDAGAGSGIHLKGGKLVGTIVGSVMGAIVLGVVGWYIRRRKREQETKRAAPGVVHAAPTQAQIRPHQAMLGVGTNKTPQEIVTDYY</sequence>
<evidence type="ECO:0000313" key="2">
    <source>
        <dbReference type="Proteomes" id="UP001172386"/>
    </source>
</evidence>
<name>A0ACC2ZTM4_9EURO</name>
<dbReference type="Proteomes" id="UP001172386">
    <property type="component" value="Unassembled WGS sequence"/>
</dbReference>
<protein>
    <submittedName>
        <fullName evidence="1">Cell wall protein Ecm33</fullName>
    </submittedName>
</protein>
<proteinExistence type="predicted"/>
<keyword evidence="2" id="KW-1185">Reference proteome</keyword>
<evidence type="ECO:0000313" key="1">
    <source>
        <dbReference type="EMBL" id="KAJ9650976.1"/>
    </source>
</evidence>
<comment type="caution">
    <text evidence="1">The sequence shown here is derived from an EMBL/GenBank/DDBJ whole genome shotgun (WGS) entry which is preliminary data.</text>
</comment>
<gene>
    <name evidence="1" type="primary">ecm33_3</name>
    <name evidence="1" type="ORF">H2198_009734</name>
</gene>
<reference evidence="1" key="1">
    <citation type="submission" date="2022-10" db="EMBL/GenBank/DDBJ databases">
        <title>Culturing micro-colonial fungi from biological soil crusts in the Mojave desert and describing Neophaeococcomyces mojavensis, and introducing the new genera and species Taxawa tesnikishii.</title>
        <authorList>
            <person name="Kurbessoian T."/>
            <person name="Stajich J.E."/>
        </authorList>
    </citation>
    <scope>NUCLEOTIDE SEQUENCE</scope>
    <source>
        <strain evidence="1">JES_112</strain>
    </source>
</reference>